<dbReference type="AlphaFoldDB" id="A0A6P8BGU7"/>
<gene>
    <name evidence="2" type="ORF">PgNI_01290</name>
</gene>
<sequence>MSTPSKRNELAGAACPKPSSTCFLYPLFQIELVYNRRNKQLFGLTEKHRYNRPKTSVAFEIFLPKRLIVGSRCKLRLANVVFTHARARASCSDS</sequence>
<dbReference type="RefSeq" id="XP_030986299.1">
    <property type="nucleotide sequence ID" value="XM_031121363.1"/>
</dbReference>
<dbReference type="Proteomes" id="UP000515153">
    <property type="component" value="Unplaced"/>
</dbReference>
<dbReference type="KEGG" id="pgri:PgNI_01290"/>
<proteinExistence type="predicted"/>
<evidence type="ECO:0000313" key="2">
    <source>
        <dbReference type="RefSeq" id="XP_030986299.1"/>
    </source>
</evidence>
<organism evidence="1 2">
    <name type="scientific">Pyricularia grisea</name>
    <name type="common">Crabgrass-specific blast fungus</name>
    <name type="synonym">Magnaporthe grisea</name>
    <dbReference type="NCBI Taxonomy" id="148305"/>
    <lineage>
        <taxon>Eukaryota</taxon>
        <taxon>Fungi</taxon>
        <taxon>Dikarya</taxon>
        <taxon>Ascomycota</taxon>
        <taxon>Pezizomycotina</taxon>
        <taxon>Sordariomycetes</taxon>
        <taxon>Sordariomycetidae</taxon>
        <taxon>Magnaporthales</taxon>
        <taxon>Pyriculariaceae</taxon>
        <taxon>Pyricularia</taxon>
    </lineage>
</organism>
<keyword evidence="1" id="KW-1185">Reference proteome</keyword>
<name>A0A6P8BGU7_PYRGI</name>
<protein>
    <submittedName>
        <fullName evidence="2">Uncharacterized protein</fullName>
    </submittedName>
</protein>
<dbReference type="GeneID" id="41956277"/>
<evidence type="ECO:0000313" key="1">
    <source>
        <dbReference type="Proteomes" id="UP000515153"/>
    </source>
</evidence>
<reference evidence="2" key="2">
    <citation type="submission" date="2019-10" db="EMBL/GenBank/DDBJ databases">
        <authorList>
            <consortium name="NCBI Genome Project"/>
        </authorList>
    </citation>
    <scope>NUCLEOTIDE SEQUENCE</scope>
    <source>
        <strain evidence="2">NI907</strain>
    </source>
</reference>
<reference evidence="2" key="1">
    <citation type="journal article" date="2019" name="Mol. Biol. Evol.">
        <title>Blast fungal genomes show frequent chromosomal changes, gene gains and losses, and effector gene turnover.</title>
        <authorList>
            <person name="Gomez Luciano L.B."/>
            <person name="Jason Tsai I."/>
            <person name="Chuma I."/>
            <person name="Tosa Y."/>
            <person name="Chen Y.H."/>
            <person name="Li J.Y."/>
            <person name="Li M.Y."/>
            <person name="Jade Lu M.Y."/>
            <person name="Nakayashiki H."/>
            <person name="Li W.H."/>
        </authorList>
    </citation>
    <scope>NUCLEOTIDE SEQUENCE</scope>
    <source>
        <strain evidence="2">NI907</strain>
    </source>
</reference>
<reference evidence="2" key="3">
    <citation type="submission" date="2025-08" db="UniProtKB">
        <authorList>
            <consortium name="RefSeq"/>
        </authorList>
    </citation>
    <scope>IDENTIFICATION</scope>
    <source>
        <strain evidence="2">NI907</strain>
    </source>
</reference>
<accession>A0A6P8BGU7</accession>